<feature type="signal peptide" evidence="1">
    <location>
        <begin position="1"/>
        <end position="28"/>
    </location>
</feature>
<reference evidence="3" key="1">
    <citation type="journal article" date="2017" name="Cell">
        <title>Insights into land plant evolution garnered from the Marchantia polymorpha genome.</title>
        <authorList>
            <person name="Bowman J.L."/>
            <person name="Kohchi T."/>
            <person name="Yamato K.T."/>
            <person name="Jenkins J."/>
            <person name="Shu S."/>
            <person name="Ishizaki K."/>
            <person name="Yamaoka S."/>
            <person name="Nishihama R."/>
            <person name="Nakamura Y."/>
            <person name="Berger F."/>
            <person name="Adam C."/>
            <person name="Aki S.S."/>
            <person name="Althoff F."/>
            <person name="Araki T."/>
            <person name="Arteaga-Vazquez M.A."/>
            <person name="Balasubrmanian S."/>
            <person name="Barry K."/>
            <person name="Bauer D."/>
            <person name="Boehm C.R."/>
            <person name="Briginshaw L."/>
            <person name="Caballero-Perez J."/>
            <person name="Catarino B."/>
            <person name="Chen F."/>
            <person name="Chiyoda S."/>
            <person name="Chovatia M."/>
            <person name="Davies K.M."/>
            <person name="Delmans M."/>
            <person name="Demura T."/>
            <person name="Dierschke T."/>
            <person name="Dolan L."/>
            <person name="Dorantes-Acosta A.E."/>
            <person name="Eklund D.M."/>
            <person name="Florent S.N."/>
            <person name="Flores-Sandoval E."/>
            <person name="Fujiyama A."/>
            <person name="Fukuzawa H."/>
            <person name="Galik B."/>
            <person name="Grimanelli D."/>
            <person name="Grimwood J."/>
            <person name="Grossniklaus U."/>
            <person name="Hamada T."/>
            <person name="Haseloff J."/>
            <person name="Hetherington A.J."/>
            <person name="Higo A."/>
            <person name="Hirakawa Y."/>
            <person name="Hundley H.N."/>
            <person name="Ikeda Y."/>
            <person name="Inoue K."/>
            <person name="Inoue S.I."/>
            <person name="Ishida S."/>
            <person name="Jia Q."/>
            <person name="Kakita M."/>
            <person name="Kanazawa T."/>
            <person name="Kawai Y."/>
            <person name="Kawashima T."/>
            <person name="Kennedy M."/>
            <person name="Kinose K."/>
            <person name="Kinoshita T."/>
            <person name="Kohara Y."/>
            <person name="Koide E."/>
            <person name="Komatsu K."/>
            <person name="Kopischke S."/>
            <person name="Kubo M."/>
            <person name="Kyozuka J."/>
            <person name="Lagercrantz U."/>
            <person name="Lin S.S."/>
            <person name="Lindquist E."/>
            <person name="Lipzen A.M."/>
            <person name="Lu C.W."/>
            <person name="De Luna E."/>
            <person name="Martienssen R.A."/>
            <person name="Minamino N."/>
            <person name="Mizutani M."/>
            <person name="Mizutani M."/>
            <person name="Mochizuki N."/>
            <person name="Monte I."/>
            <person name="Mosher R."/>
            <person name="Nagasaki H."/>
            <person name="Nakagami H."/>
            <person name="Naramoto S."/>
            <person name="Nishitani K."/>
            <person name="Ohtani M."/>
            <person name="Okamoto T."/>
            <person name="Okumura M."/>
            <person name="Phillips J."/>
            <person name="Pollak B."/>
            <person name="Reinders A."/>
            <person name="Rovekamp M."/>
            <person name="Sano R."/>
            <person name="Sawa S."/>
            <person name="Schmid M.W."/>
            <person name="Shirakawa M."/>
            <person name="Solano R."/>
            <person name="Spunde A."/>
            <person name="Suetsugu N."/>
            <person name="Sugano S."/>
            <person name="Sugiyama A."/>
            <person name="Sun R."/>
            <person name="Suzuki Y."/>
            <person name="Takenaka M."/>
            <person name="Takezawa D."/>
            <person name="Tomogane H."/>
            <person name="Tsuzuki M."/>
            <person name="Ueda T."/>
            <person name="Umeda M."/>
            <person name="Ward J.M."/>
            <person name="Watanabe Y."/>
            <person name="Yazaki K."/>
            <person name="Yokoyama R."/>
            <person name="Yoshitake Y."/>
            <person name="Yotsui I."/>
            <person name="Zachgo S."/>
            <person name="Schmutz J."/>
        </authorList>
    </citation>
    <scope>NUCLEOTIDE SEQUENCE [LARGE SCALE GENOMIC DNA]</scope>
    <source>
        <strain evidence="3">Tak-1</strain>
    </source>
</reference>
<dbReference type="NCBIfam" id="NF041539">
    <property type="entry name" value="choice_anch_R"/>
    <property type="match status" value="1"/>
</dbReference>
<keyword evidence="1" id="KW-0732">Signal</keyword>
<evidence type="ECO:0000313" key="3">
    <source>
        <dbReference type="Proteomes" id="UP000244005"/>
    </source>
</evidence>
<dbReference type="Proteomes" id="UP000244005">
    <property type="component" value="Unassembled WGS sequence"/>
</dbReference>
<sequence length="382" mass="42136">MNKRSVRKQIAQNVGNFLVILLAVSVQADLVIDVDITGCQTGMPITQGVAQTFKVSSLYELQKVEIWIQPELEYTTSYNVEIWTNATLLSLGSSDTLSLASSTAGTASTWYAFFFPAGPVVLKPEHAYWLKLVRLSQYSGGFSYCNDVYSDGSLFVSMTDPFPLNDMSFRLYAAPLQLAHWTFNGDFDDASPAKLAAAVPMGSNVALLGDYVSIRLPGYLNLPSVDIQNTSFTVAFNMRVPTSMTAGKSYLYADWSPGQWQFLSQIDAAHTISVQLRRNIETNGANPEQDLVAVTSSIPVPLGEWFDVAWAFDRPARTLTLYFNQQSVGSATVRCSVLDLSLKTSNSTYYQFGRKGDEATHLDADLRHLRVYATPDVNLTSL</sequence>
<keyword evidence="3" id="KW-1185">Reference proteome</keyword>
<evidence type="ECO:0000256" key="1">
    <source>
        <dbReference type="SAM" id="SignalP"/>
    </source>
</evidence>
<accession>A0A2R6X723</accession>
<dbReference type="Pfam" id="PF13385">
    <property type="entry name" value="Laminin_G_3"/>
    <property type="match status" value="1"/>
</dbReference>
<proteinExistence type="predicted"/>
<dbReference type="InterPro" id="IPR013320">
    <property type="entry name" value="ConA-like_dom_sf"/>
</dbReference>
<name>A0A2R6X723_MARPO</name>
<protein>
    <recommendedName>
        <fullName evidence="4">LamG domain-containing protein</fullName>
    </recommendedName>
</protein>
<gene>
    <name evidence="2" type="ORF">MARPO_0032s0078</name>
</gene>
<dbReference type="AlphaFoldDB" id="A0A2R6X723"/>
<dbReference type="Gramene" id="Mp5g13880.1">
    <property type="protein sequence ID" value="Mp5g13880.1.cds1"/>
    <property type="gene ID" value="Mp5g13880"/>
</dbReference>
<evidence type="ECO:0000313" key="2">
    <source>
        <dbReference type="EMBL" id="PTQ41889.1"/>
    </source>
</evidence>
<dbReference type="Gene3D" id="2.60.120.200">
    <property type="match status" value="1"/>
</dbReference>
<feature type="chain" id="PRO_5015323650" description="LamG domain-containing protein" evidence="1">
    <location>
        <begin position="29"/>
        <end position="382"/>
    </location>
</feature>
<evidence type="ECO:0008006" key="4">
    <source>
        <dbReference type="Google" id="ProtNLM"/>
    </source>
</evidence>
<dbReference type="OrthoDB" id="2922181at2759"/>
<dbReference type="EMBL" id="KZ772704">
    <property type="protein sequence ID" value="PTQ41889.1"/>
    <property type="molecule type" value="Genomic_DNA"/>
</dbReference>
<organism evidence="2 3">
    <name type="scientific">Marchantia polymorpha</name>
    <name type="common">Common liverwort</name>
    <name type="synonym">Marchantia aquatica</name>
    <dbReference type="NCBI Taxonomy" id="3197"/>
    <lineage>
        <taxon>Eukaryota</taxon>
        <taxon>Viridiplantae</taxon>
        <taxon>Streptophyta</taxon>
        <taxon>Embryophyta</taxon>
        <taxon>Marchantiophyta</taxon>
        <taxon>Marchantiopsida</taxon>
        <taxon>Marchantiidae</taxon>
        <taxon>Marchantiales</taxon>
        <taxon>Marchantiaceae</taxon>
        <taxon>Marchantia</taxon>
    </lineage>
</organism>
<dbReference type="SUPFAM" id="SSF49899">
    <property type="entry name" value="Concanavalin A-like lectins/glucanases"/>
    <property type="match status" value="1"/>
</dbReference>